<dbReference type="NCBIfam" id="TIGR00231">
    <property type="entry name" value="small_GTP"/>
    <property type="match status" value="1"/>
</dbReference>
<sequence>MVNISAENIHNVLVLGHGGSGKTMLCESMLYAAGHTTRVGKVEDGTTISDYEPEEQKRQTSVQAAILPTLWKDHKINLIDTPGYADFRGEVMSGARVAESSILVISAAAGIEAGTIQMWNLAKSNNLPQSIYVSKMDRENVDFESLLSSIKSTFGRQCIPLQIPINDDNGFSGTVNLLEASGNSNVDPDLVESMREELIELVAETDDDLVTKYLEGETLT</sequence>
<protein>
    <recommendedName>
        <fullName evidence="3">Tr-type G domain-containing protein</fullName>
    </recommendedName>
</protein>
<keyword evidence="2" id="KW-0342">GTP-binding</keyword>
<dbReference type="GO" id="GO:0005525">
    <property type="term" value="F:GTP binding"/>
    <property type="evidence" value="ECO:0007669"/>
    <property type="project" value="UniProtKB-KW"/>
</dbReference>
<dbReference type="PROSITE" id="PS51722">
    <property type="entry name" value="G_TR_2"/>
    <property type="match status" value="1"/>
</dbReference>
<dbReference type="PRINTS" id="PR00315">
    <property type="entry name" value="ELONGATNFCT"/>
</dbReference>
<evidence type="ECO:0000259" key="3">
    <source>
        <dbReference type="PROSITE" id="PS51722"/>
    </source>
</evidence>
<dbReference type="AlphaFoldDB" id="A0A382RPX5"/>
<evidence type="ECO:0000256" key="1">
    <source>
        <dbReference type="ARBA" id="ARBA00022741"/>
    </source>
</evidence>
<dbReference type="SUPFAM" id="SSF52540">
    <property type="entry name" value="P-loop containing nucleoside triphosphate hydrolases"/>
    <property type="match status" value="1"/>
</dbReference>
<accession>A0A382RPX5</accession>
<evidence type="ECO:0000313" key="4">
    <source>
        <dbReference type="EMBL" id="SVC99739.1"/>
    </source>
</evidence>
<dbReference type="GO" id="GO:0032790">
    <property type="term" value="P:ribosome disassembly"/>
    <property type="evidence" value="ECO:0007669"/>
    <property type="project" value="TreeGrafter"/>
</dbReference>
<dbReference type="GO" id="GO:0003924">
    <property type="term" value="F:GTPase activity"/>
    <property type="evidence" value="ECO:0007669"/>
    <property type="project" value="InterPro"/>
</dbReference>
<feature type="non-terminal residue" evidence="4">
    <location>
        <position position="220"/>
    </location>
</feature>
<dbReference type="InterPro" id="IPR005225">
    <property type="entry name" value="Small_GTP-bd"/>
</dbReference>
<dbReference type="PANTHER" id="PTHR43261:SF6">
    <property type="entry name" value="ELONGATION FACTOR G-LIKE PROTEIN"/>
    <property type="match status" value="1"/>
</dbReference>
<dbReference type="Gene3D" id="3.40.50.300">
    <property type="entry name" value="P-loop containing nucleotide triphosphate hydrolases"/>
    <property type="match status" value="1"/>
</dbReference>
<dbReference type="InterPro" id="IPR000795">
    <property type="entry name" value="T_Tr_GTP-bd_dom"/>
</dbReference>
<organism evidence="4">
    <name type="scientific">marine metagenome</name>
    <dbReference type="NCBI Taxonomy" id="408172"/>
    <lineage>
        <taxon>unclassified sequences</taxon>
        <taxon>metagenomes</taxon>
        <taxon>ecological metagenomes</taxon>
    </lineage>
</organism>
<keyword evidence="1" id="KW-0547">Nucleotide-binding</keyword>
<dbReference type="PANTHER" id="PTHR43261">
    <property type="entry name" value="TRANSLATION ELONGATION FACTOR G-RELATED"/>
    <property type="match status" value="1"/>
</dbReference>
<evidence type="ECO:0000256" key="2">
    <source>
        <dbReference type="ARBA" id="ARBA00023134"/>
    </source>
</evidence>
<dbReference type="InterPro" id="IPR027417">
    <property type="entry name" value="P-loop_NTPase"/>
</dbReference>
<dbReference type="EMBL" id="UINC01123335">
    <property type="protein sequence ID" value="SVC99739.1"/>
    <property type="molecule type" value="Genomic_DNA"/>
</dbReference>
<dbReference type="Pfam" id="PF00009">
    <property type="entry name" value="GTP_EFTU"/>
    <property type="match status" value="1"/>
</dbReference>
<gene>
    <name evidence="4" type="ORF">METZ01_LOCUS352593</name>
</gene>
<name>A0A382RPX5_9ZZZZ</name>
<reference evidence="4" key="1">
    <citation type="submission" date="2018-05" db="EMBL/GenBank/DDBJ databases">
        <authorList>
            <person name="Lanie J.A."/>
            <person name="Ng W.-L."/>
            <person name="Kazmierczak K.M."/>
            <person name="Andrzejewski T.M."/>
            <person name="Davidsen T.M."/>
            <person name="Wayne K.J."/>
            <person name="Tettelin H."/>
            <person name="Glass J.I."/>
            <person name="Rusch D."/>
            <person name="Podicherti R."/>
            <person name="Tsui H.-C.T."/>
            <person name="Winkler M.E."/>
        </authorList>
    </citation>
    <scope>NUCLEOTIDE SEQUENCE</scope>
</reference>
<proteinExistence type="predicted"/>
<feature type="domain" description="Tr-type G" evidence="3">
    <location>
        <begin position="7"/>
        <end position="207"/>
    </location>
</feature>